<evidence type="ECO:0000313" key="1">
    <source>
        <dbReference type="EMBL" id="ODQ80140.1"/>
    </source>
</evidence>
<proteinExistence type="predicted"/>
<accession>A0A1E3QR68</accession>
<keyword evidence="2" id="KW-1185">Reference proteome</keyword>
<reference evidence="2" key="1">
    <citation type="submission" date="2016-05" db="EMBL/GenBank/DDBJ databases">
        <title>Comparative genomics of biotechnologically important yeasts.</title>
        <authorList>
            <consortium name="DOE Joint Genome Institute"/>
            <person name="Riley R."/>
            <person name="Haridas S."/>
            <person name="Wolfe K.H."/>
            <person name="Lopes M.R."/>
            <person name="Hittinger C.T."/>
            <person name="Goker M."/>
            <person name="Salamov A."/>
            <person name="Wisecaver J."/>
            <person name="Long T.M."/>
            <person name="Aerts A.L."/>
            <person name="Barry K."/>
            <person name="Choi C."/>
            <person name="Clum A."/>
            <person name="Coughlan A.Y."/>
            <person name="Deshpande S."/>
            <person name="Douglass A.P."/>
            <person name="Hanson S.J."/>
            <person name="Klenk H.-P."/>
            <person name="Labutti K."/>
            <person name="Lapidus A."/>
            <person name="Lindquist E."/>
            <person name="Lipzen A."/>
            <person name="Meier-Kolthoff J.P."/>
            <person name="Ohm R.A."/>
            <person name="Otillar R.P."/>
            <person name="Pangilinan J."/>
            <person name="Peng Y."/>
            <person name="Rokas A."/>
            <person name="Rosa C.A."/>
            <person name="Scheuner C."/>
            <person name="Sibirny A.A."/>
            <person name="Slot J.C."/>
            <person name="Stielow J.B."/>
            <person name="Sun H."/>
            <person name="Kurtzman C.P."/>
            <person name="Blackwell M."/>
            <person name="Grigoriev I.V."/>
            <person name="Jeffries T.W."/>
        </authorList>
    </citation>
    <scope>NUCLEOTIDE SEQUENCE [LARGE SCALE GENOMIC DNA]</scope>
    <source>
        <strain evidence="2">NRRL Y-12698</strain>
    </source>
</reference>
<sequence length="121" mass="13585">MFVSITYIPPLIHGSTGRFEFNGFKVSGFEVCRFEVCRFGTPSLQLIRMHSIRPSPLAHPLKFTITDRGHNKVPQNTFCLGNLLLSRLYLELAGSLGEYLLENNSLERGKRTVLKANGSQS</sequence>
<evidence type="ECO:0000313" key="2">
    <source>
        <dbReference type="Proteomes" id="UP000094336"/>
    </source>
</evidence>
<protein>
    <submittedName>
        <fullName evidence="1">Uncharacterized protein</fullName>
    </submittedName>
</protein>
<dbReference type="GeneID" id="30144868"/>
<dbReference type="RefSeq" id="XP_018985468.1">
    <property type="nucleotide sequence ID" value="XM_019127014.1"/>
</dbReference>
<dbReference type="AlphaFoldDB" id="A0A1E3QR68"/>
<organism evidence="1 2">
    <name type="scientific">Babjeviella inositovora NRRL Y-12698</name>
    <dbReference type="NCBI Taxonomy" id="984486"/>
    <lineage>
        <taxon>Eukaryota</taxon>
        <taxon>Fungi</taxon>
        <taxon>Dikarya</taxon>
        <taxon>Ascomycota</taxon>
        <taxon>Saccharomycotina</taxon>
        <taxon>Pichiomycetes</taxon>
        <taxon>Serinales incertae sedis</taxon>
        <taxon>Babjeviella</taxon>
    </lineage>
</organism>
<gene>
    <name evidence="1" type="ORF">BABINDRAFT_129056</name>
</gene>
<dbReference type="Proteomes" id="UP000094336">
    <property type="component" value="Unassembled WGS sequence"/>
</dbReference>
<name>A0A1E3QR68_9ASCO</name>
<dbReference type="EMBL" id="KV454430">
    <property type="protein sequence ID" value="ODQ80140.1"/>
    <property type="molecule type" value="Genomic_DNA"/>
</dbReference>